<dbReference type="EMBL" id="LJUI01000085">
    <property type="protein sequence ID" value="KPK68219.1"/>
    <property type="molecule type" value="Genomic_DNA"/>
</dbReference>
<dbReference type="AlphaFoldDB" id="A0A0S8G7U5"/>
<reference evidence="2 3" key="1">
    <citation type="journal article" date="2015" name="Microbiome">
        <title>Genomic resolution of linkages in carbon, nitrogen, and sulfur cycling among widespread estuary sediment bacteria.</title>
        <authorList>
            <person name="Baker B.J."/>
            <person name="Lazar C.S."/>
            <person name="Teske A.P."/>
            <person name="Dick G.J."/>
        </authorList>
    </citation>
    <scope>NUCLEOTIDE SEQUENCE [LARGE SCALE GENOMIC DNA]</scope>
    <source>
        <strain evidence="2">SM23_40</strain>
    </source>
</reference>
<accession>A0A0S8G7U5</accession>
<evidence type="ECO:0000256" key="1">
    <source>
        <dbReference type="SAM" id="MobiDB-lite"/>
    </source>
</evidence>
<evidence type="ECO:0000313" key="2">
    <source>
        <dbReference type="EMBL" id="KPK68219.1"/>
    </source>
</evidence>
<gene>
    <name evidence="2" type="ORF">AMJ82_08800</name>
</gene>
<dbReference type="Gene3D" id="1.10.10.10">
    <property type="entry name" value="Winged helix-like DNA-binding domain superfamily/Winged helix DNA-binding domain"/>
    <property type="match status" value="1"/>
</dbReference>
<organism evidence="2 3">
    <name type="scientific">candidate division TA06 bacterium SM23_40</name>
    <dbReference type="NCBI Taxonomy" id="1703774"/>
    <lineage>
        <taxon>Bacteria</taxon>
        <taxon>Bacteria division TA06</taxon>
    </lineage>
</organism>
<feature type="region of interest" description="Disordered" evidence="1">
    <location>
        <begin position="1"/>
        <end position="29"/>
    </location>
</feature>
<name>A0A0S8G7U5_UNCT6</name>
<dbReference type="InterPro" id="IPR036388">
    <property type="entry name" value="WH-like_DNA-bd_sf"/>
</dbReference>
<evidence type="ECO:0000313" key="3">
    <source>
        <dbReference type="Proteomes" id="UP000051717"/>
    </source>
</evidence>
<sequence length="163" mass="18570">MPQSLKSKKTWREKLEHQPEGLPKVVDGPPAWDKRFGGRRVLVPTPSLVDGLTRKVHKRKLTTVQEIRDRLARDFKADSTCPLTTGICIRIAAETAEEDLRIGKKRVTPYWRVLKSDGSLNPKFPGGVRGQAARLREEGHTILPRKGKTPPRIKNFERHLQQL</sequence>
<feature type="compositionally biased region" description="Basic and acidic residues" evidence="1">
    <location>
        <begin position="10"/>
        <end position="19"/>
    </location>
</feature>
<dbReference type="Proteomes" id="UP000051717">
    <property type="component" value="Unassembled WGS sequence"/>
</dbReference>
<comment type="caution">
    <text evidence="2">The sequence shown here is derived from an EMBL/GenBank/DDBJ whole genome shotgun (WGS) entry which is preliminary data.</text>
</comment>
<protein>
    <submittedName>
        <fullName evidence="2">Uncharacterized protein</fullName>
    </submittedName>
</protein>
<proteinExistence type="predicted"/>